<sequence>MGTHDFGSQPSDTGDSEQTLVTSSLPPPPPSQTLDNLLNSNSLSPTRDENFDYDAPEGDEEGKTDALRSSPPLTSVSAFSYSSHWSSTPWSSAKGTGDSDSGWPDWASKIETKPNYDWSETWLSEGATDDKPFESDWSDPFAFQEETEPKPLASVSLAACDELMPAMVGAGLANLGNTCFLNAVLQCFTHTVPLVQGLMSYNHPSPCDREPEGFCVLCALRSLMELLLASTGRVISPWKVFDNLNYISSDFRRFQQEDAHEFLQCLLDRLESCCIYSKTKDTFSSSEDENLVKQVFGGRLISKLQCCNCGHWSDTYEPLIDLSLEIENVSSLPSALESFTKVEKIEDSETKFTCENCKEEVSLEKQLMLDRAPSVAAFHLKRFKNYGSYVEKIDKHVEFPLELDLLPYVDSQNDDVELKYYLYAIVVHTGFSSTSGHYYCFIRSGSDSWYRFDDSKVTRVREDYVLSQEAYILFYAKQGTPWFSSLMETMKASLDPYIPNNSPNSVLDNMDHISISSPNVSNKTSCEANEASEDGFGIHFDFINGGMHDNVQVSEGKDVSPTFSSPVPQGTDNSSSGTSCNPEKMFLIPEPQGTQNSSRGTSCNAEKKISPSVIRDYTRNHNSNELEKSANITLLTPPRSSSPDVYAEEVPSPVVTYSIPRGHLMAEKQLPCKRELVKDLDDSERKQAWKLLKGMPNERKSKLLAAMKGEVSPNSKRKRNNKPSSNRRKANLGNFKRAVAAGR</sequence>
<evidence type="ECO:0000313" key="1">
    <source>
        <dbReference type="EMBL" id="KAH7833055.1"/>
    </source>
</evidence>
<accession>A0ACB7WXU2</accession>
<evidence type="ECO:0000313" key="2">
    <source>
        <dbReference type="Proteomes" id="UP000828048"/>
    </source>
</evidence>
<protein>
    <submittedName>
        <fullName evidence="1">Uncharacterized protein</fullName>
    </submittedName>
</protein>
<comment type="caution">
    <text evidence="1">The sequence shown here is derived from an EMBL/GenBank/DDBJ whole genome shotgun (WGS) entry which is preliminary data.</text>
</comment>
<name>A0ACB7WXU2_9ERIC</name>
<proteinExistence type="predicted"/>
<keyword evidence="2" id="KW-1185">Reference proteome</keyword>
<reference evidence="1 2" key="1">
    <citation type="journal article" date="2021" name="Hortic Res">
        <title>High-quality reference genome and annotation aids understanding of berry development for evergreen blueberry (Vaccinium darrowii).</title>
        <authorList>
            <person name="Yu J."/>
            <person name="Hulse-Kemp A.M."/>
            <person name="Babiker E."/>
            <person name="Staton M."/>
        </authorList>
    </citation>
    <scope>NUCLEOTIDE SEQUENCE [LARGE SCALE GENOMIC DNA]</scope>
    <source>
        <strain evidence="2">cv. NJ 8807/NJ 8810</strain>
        <tissue evidence="1">Young leaf</tissue>
    </source>
</reference>
<gene>
    <name evidence="1" type="ORF">Vadar_002725</name>
</gene>
<dbReference type="EMBL" id="CM037152">
    <property type="protein sequence ID" value="KAH7833055.1"/>
    <property type="molecule type" value="Genomic_DNA"/>
</dbReference>
<dbReference type="Proteomes" id="UP000828048">
    <property type="component" value="Chromosome 2"/>
</dbReference>
<organism evidence="1 2">
    <name type="scientific">Vaccinium darrowii</name>
    <dbReference type="NCBI Taxonomy" id="229202"/>
    <lineage>
        <taxon>Eukaryota</taxon>
        <taxon>Viridiplantae</taxon>
        <taxon>Streptophyta</taxon>
        <taxon>Embryophyta</taxon>
        <taxon>Tracheophyta</taxon>
        <taxon>Spermatophyta</taxon>
        <taxon>Magnoliopsida</taxon>
        <taxon>eudicotyledons</taxon>
        <taxon>Gunneridae</taxon>
        <taxon>Pentapetalae</taxon>
        <taxon>asterids</taxon>
        <taxon>Ericales</taxon>
        <taxon>Ericaceae</taxon>
        <taxon>Vaccinioideae</taxon>
        <taxon>Vaccinieae</taxon>
        <taxon>Vaccinium</taxon>
    </lineage>
</organism>